<gene>
    <name evidence="5" type="ORF">BET99_01550</name>
    <name evidence="6" type="ORF">BET99_04310</name>
</gene>
<keyword evidence="3" id="KW-0220">Diaminopimelate biosynthesis</keyword>
<dbReference type="Pfam" id="PF00132">
    <property type="entry name" value="Hexapep"/>
    <property type="match status" value="2"/>
</dbReference>
<dbReference type="PROSITE" id="PS00101">
    <property type="entry name" value="HEXAPEP_TRANSFERASES"/>
    <property type="match status" value="1"/>
</dbReference>
<dbReference type="GO" id="GO:0019877">
    <property type="term" value="P:diaminopimelate biosynthetic process"/>
    <property type="evidence" value="ECO:0007669"/>
    <property type="project" value="UniProtKB-KW"/>
</dbReference>
<proteinExistence type="predicted"/>
<reference evidence="6 7" key="1">
    <citation type="submission" date="2016-08" db="EMBL/GenBank/DDBJ databases">
        <title>New Insights into Marine Group III Euryarchaeota, from dark to light.</title>
        <authorList>
            <person name="Haro-Moreno J.M."/>
            <person name="Rodriguez-Valera F."/>
            <person name="Lopez-Garcia P."/>
            <person name="Moreira D."/>
            <person name="Martin-Cuadrado A.B."/>
        </authorList>
    </citation>
    <scope>NUCLEOTIDE SEQUENCE [LARGE SCALE GENOMIC DNA]</scope>
    <source>
        <strain evidence="6">CG-Epi2</strain>
    </source>
</reference>
<evidence type="ECO:0000256" key="2">
    <source>
        <dbReference type="ARBA" id="ARBA00022679"/>
    </source>
</evidence>
<name>A0A1J5U0Y2_9ARCH</name>
<keyword evidence="1" id="KW-0028">Amino-acid biosynthesis</keyword>
<dbReference type="GO" id="GO:0009085">
    <property type="term" value="P:lysine biosynthetic process"/>
    <property type="evidence" value="ECO:0007669"/>
    <property type="project" value="UniProtKB-KW"/>
</dbReference>
<dbReference type="CDD" id="cd03358">
    <property type="entry name" value="LbH_WxcM_N_like"/>
    <property type="match status" value="1"/>
</dbReference>
<evidence type="ECO:0000313" key="7">
    <source>
        <dbReference type="Proteomes" id="UP000183615"/>
    </source>
</evidence>
<dbReference type="EMBL" id="MIYZ01000034">
    <property type="protein sequence ID" value="OIR21811.1"/>
    <property type="molecule type" value="Genomic_DNA"/>
</dbReference>
<keyword evidence="4" id="KW-0457">Lysine biosynthesis</keyword>
<dbReference type="EMBL" id="MIYZ01000014">
    <property type="protein sequence ID" value="OIR22413.1"/>
    <property type="molecule type" value="Genomic_DNA"/>
</dbReference>
<dbReference type="Pfam" id="PF14602">
    <property type="entry name" value="Hexapep_2"/>
    <property type="match status" value="1"/>
</dbReference>
<protein>
    <recommendedName>
        <fullName evidence="8">N-acetyltransferase</fullName>
    </recommendedName>
</protein>
<evidence type="ECO:0000256" key="1">
    <source>
        <dbReference type="ARBA" id="ARBA00022605"/>
    </source>
</evidence>
<dbReference type="GO" id="GO:0016740">
    <property type="term" value="F:transferase activity"/>
    <property type="evidence" value="ECO:0007669"/>
    <property type="project" value="UniProtKB-KW"/>
</dbReference>
<dbReference type="InterPro" id="IPR050179">
    <property type="entry name" value="Trans_hexapeptide_repeat"/>
</dbReference>
<accession>A0A1J5U0Y2</accession>
<dbReference type="InterPro" id="IPR001451">
    <property type="entry name" value="Hexapep"/>
</dbReference>
<sequence length="207" mass="22004">MPIFGNSKIGNSCFIDSEALIGYPHNAELDLLKSNPEKINGCEIGDNSKIRPGAIYSTAKVGENTRTGHNFLIRENTIIGNNCLIGTNVVIDNGCTIGDNCSFQTGVYIPTGSKIGNRVFLGPNATLTNDKTPLRTEYLLDKITIEDDVSVGANATLMPGITLGQGSFVAGGAVVTKDIPAWHLAKGCPAIFTKLPESLKKPNRLGK</sequence>
<dbReference type="SUPFAM" id="SSF51161">
    <property type="entry name" value="Trimeric LpxA-like enzymes"/>
    <property type="match status" value="1"/>
</dbReference>
<dbReference type="PANTHER" id="PTHR43300:SF10">
    <property type="entry name" value="2,3,4,5-TETRAHYDROPYRIDINE-2,6-DICARBOXYLATE N-ACETYLTRANSFERASE"/>
    <property type="match status" value="1"/>
</dbReference>
<dbReference type="AlphaFoldDB" id="A0A1J5U0Y2"/>
<dbReference type="PANTHER" id="PTHR43300">
    <property type="entry name" value="ACETYLTRANSFERASE"/>
    <property type="match status" value="1"/>
</dbReference>
<evidence type="ECO:0000313" key="5">
    <source>
        <dbReference type="EMBL" id="OIR21811.1"/>
    </source>
</evidence>
<evidence type="ECO:0000313" key="6">
    <source>
        <dbReference type="EMBL" id="OIR22413.1"/>
    </source>
</evidence>
<dbReference type="Proteomes" id="UP000183615">
    <property type="component" value="Unassembled WGS sequence"/>
</dbReference>
<evidence type="ECO:0000256" key="3">
    <source>
        <dbReference type="ARBA" id="ARBA00022915"/>
    </source>
</evidence>
<evidence type="ECO:0000256" key="4">
    <source>
        <dbReference type="ARBA" id="ARBA00023154"/>
    </source>
</evidence>
<dbReference type="InterPro" id="IPR018357">
    <property type="entry name" value="Hexapep_transf_CS"/>
</dbReference>
<evidence type="ECO:0008006" key="8">
    <source>
        <dbReference type="Google" id="ProtNLM"/>
    </source>
</evidence>
<dbReference type="Gene3D" id="2.160.10.10">
    <property type="entry name" value="Hexapeptide repeat proteins"/>
    <property type="match status" value="1"/>
</dbReference>
<dbReference type="InterPro" id="IPR011004">
    <property type="entry name" value="Trimer_LpxA-like_sf"/>
</dbReference>
<comment type="caution">
    <text evidence="6">The sequence shown here is derived from an EMBL/GenBank/DDBJ whole genome shotgun (WGS) entry which is preliminary data.</text>
</comment>
<keyword evidence="2" id="KW-0808">Transferase</keyword>
<organism evidence="6 7">
    <name type="scientific">Marine Group III euryarchaeote CG-Epi2</name>
    <dbReference type="NCBI Taxonomy" id="1888996"/>
    <lineage>
        <taxon>Archaea</taxon>
        <taxon>Methanobacteriati</taxon>
        <taxon>Thermoplasmatota</taxon>
        <taxon>Thermoplasmata</taxon>
        <taxon>Candidatus Thermoprofundales</taxon>
    </lineage>
</organism>